<evidence type="ECO:0000256" key="1">
    <source>
        <dbReference type="SAM" id="MobiDB-lite"/>
    </source>
</evidence>
<sequence length="801" mass="88242">SRILSETVLSGSLDLTDDDDDDQKKNVLEESSFCEEIPEWMFWGMSSILITLPSAIWQTLTFVFKSDQDVTDMDDGYDEVDQIRIKSSERTWMQSVLFVLYSVFIGFPLVLANSAQNAIGFSSQNETVWNFFQDYVLFWPYFLFVAVPVYVGRFCINSVCSLFGTRQEISEEESKEMAESDDDEEEGVEEEVRGVVEKGILMQLLDLILAPFHAVLIKAPLMVGNCVISLFTRVSTTEVDDAEVEMETKESVFKKMITGLLLLPYLLIFTVPTGMGRLALRMMKGSSEEGEEEEEVVMVTEETEAEISDIEEERDVLVGSEVYADRVACMRWLLNAVNGILVVASFVLVTLPTGFGLYAWSFFAEPENENSEYSDNEQSEYSDNEDEKSEAVMEEGKSTSEASLLQQIANFIVYLPYYLFISLPTQTVCGLSSVAVILFNALTKAVSRGWDLWWDVVIWVVTQPYYATRALIGVKDEMIDQEEETVKVRRRSTRSSMAAKTLAAGVLADSQKVEGAVLLEESDSGIDSSDEVDAVKSGSDKRCQSLLQKVSTSALYAWSCGGFFLPLMIPLSNGSKLASQFTNLSQAPFQLTPVSWQSALYAWSCGGFFLPLMIPLSNDPTIPPPCCTSPCAAPSQLGALPFSEAELESKIRTILAGYLGNSVKEKESEQSAQHAAFVQQQQLAFNAFKAEMESDVAEIVQKQINALSASLKSDNEVTQQQLAASVAAAKAEILHARSGSGDVSADAGRIDSLQASLAQLDDRQRDDSAKIAALYAQLDGVLAKSVAVAADLDTAQTRLLA</sequence>
<dbReference type="AlphaFoldDB" id="R7UG78"/>
<protein>
    <submittedName>
        <fullName evidence="3 4">Uncharacterized protein</fullName>
    </submittedName>
</protein>
<dbReference type="HOGENOM" id="CLU_351472_0_0_1"/>
<dbReference type="Proteomes" id="UP000014760">
    <property type="component" value="Unassembled WGS sequence"/>
</dbReference>
<feature type="compositionally biased region" description="Acidic residues" evidence="1">
    <location>
        <begin position="370"/>
        <end position="388"/>
    </location>
</feature>
<keyword evidence="2" id="KW-1133">Transmembrane helix</keyword>
<accession>R7UG78</accession>
<dbReference type="EMBL" id="AMQN01023369">
    <property type="status" value="NOT_ANNOTATED_CDS"/>
    <property type="molecule type" value="Genomic_DNA"/>
</dbReference>
<evidence type="ECO:0000313" key="3">
    <source>
        <dbReference type="EMBL" id="ELU05534.1"/>
    </source>
</evidence>
<reference evidence="3 5" key="2">
    <citation type="journal article" date="2013" name="Nature">
        <title>Insights into bilaterian evolution from three spiralian genomes.</title>
        <authorList>
            <person name="Simakov O."/>
            <person name="Marletaz F."/>
            <person name="Cho S.J."/>
            <person name="Edsinger-Gonzales E."/>
            <person name="Havlak P."/>
            <person name="Hellsten U."/>
            <person name="Kuo D.H."/>
            <person name="Larsson T."/>
            <person name="Lv J."/>
            <person name="Arendt D."/>
            <person name="Savage R."/>
            <person name="Osoegawa K."/>
            <person name="de Jong P."/>
            <person name="Grimwood J."/>
            <person name="Chapman J.A."/>
            <person name="Shapiro H."/>
            <person name="Aerts A."/>
            <person name="Otillar R.P."/>
            <person name="Terry A.Y."/>
            <person name="Boore J.L."/>
            <person name="Grigoriev I.V."/>
            <person name="Lindberg D.R."/>
            <person name="Seaver E.C."/>
            <person name="Weisblat D.A."/>
            <person name="Putnam N.H."/>
            <person name="Rokhsar D.S."/>
        </authorList>
    </citation>
    <scope>NUCLEOTIDE SEQUENCE</scope>
    <source>
        <strain evidence="3 5">I ESC-2004</strain>
    </source>
</reference>
<gene>
    <name evidence="3" type="ORF">CAPTEDRAFT_204951</name>
</gene>
<feature type="transmembrane region" description="Helical" evidence="2">
    <location>
        <begin position="40"/>
        <end position="64"/>
    </location>
</feature>
<dbReference type="EnsemblMetazoa" id="CapteT204951">
    <property type="protein sequence ID" value="CapteP204951"/>
    <property type="gene ID" value="CapteG204951"/>
</dbReference>
<reference evidence="5" key="1">
    <citation type="submission" date="2012-12" db="EMBL/GenBank/DDBJ databases">
        <authorList>
            <person name="Hellsten U."/>
            <person name="Grimwood J."/>
            <person name="Chapman J.A."/>
            <person name="Shapiro H."/>
            <person name="Aerts A."/>
            <person name="Otillar R.P."/>
            <person name="Terry A.Y."/>
            <person name="Boore J.L."/>
            <person name="Simakov O."/>
            <person name="Marletaz F."/>
            <person name="Cho S.-J."/>
            <person name="Edsinger-Gonzales E."/>
            <person name="Havlak P."/>
            <person name="Kuo D.-H."/>
            <person name="Larsson T."/>
            <person name="Lv J."/>
            <person name="Arendt D."/>
            <person name="Savage R."/>
            <person name="Osoegawa K."/>
            <person name="de Jong P."/>
            <person name="Lindberg D.R."/>
            <person name="Seaver E.C."/>
            <person name="Weisblat D.A."/>
            <person name="Putnam N.H."/>
            <person name="Grigoriev I.V."/>
            <person name="Rokhsar D.S."/>
        </authorList>
    </citation>
    <scope>NUCLEOTIDE SEQUENCE</scope>
    <source>
        <strain evidence="5">I ESC-2004</strain>
    </source>
</reference>
<dbReference type="EMBL" id="KB301406">
    <property type="protein sequence ID" value="ELU05534.1"/>
    <property type="molecule type" value="Genomic_DNA"/>
</dbReference>
<feature type="transmembrane region" description="Helical" evidence="2">
    <location>
        <begin position="207"/>
        <end position="232"/>
    </location>
</feature>
<feature type="non-terminal residue" evidence="3">
    <location>
        <position position="1"/>
    </location>
</feature>
<keyword evidence="2" id="KW-0812">Transmembrane</keyword>
<dbReference type="EMBL" id="AMQN01023368">
    <property type="status" value="NOT_ANNOTATED_CDS"/>
    <property type="molecule type" value="Genomic_DNA"/>
</dbReference>
<feature type="region of interest" description="Disordered" evidence="1">
    <location>
        <begin position="370"/>
        <end position="395"/>
    </location>
</feature>
<feature type="transmembrane region" description="Helical" evidence="2">
    <location>
        <begin position="252"/>
        <end position="274"/>
    </location>
</feature>
<evidence type="ECO:0000256" key="2">
    <source>
        <dbReference type="SAM" id="Phobius"/>
    </source>
</evidence>
<keyword evidence="5" id="KW-1185">Reference proteome</keyword>
<feature type="transmembrane region" description="Helical" evidence="2">
    <location>
        <begin position="96"/>
        <end position="115"/>
    </location>
</feature>
<keyword evidence="2" id="KW-0472">Membrane</keyword>
<reference evidence="4" key="3">
    <citation type="submission" date="2015-06" db="UniProtKB">
        <authorList>
            <consortium name="EnsemblMetazoa"/>
        </authorList>
    </citation>
    <scope>IDENTIFICATION</scope>
</reference>
<organism evidence="3">
    <name type="scientific">Capitella teleta</name>
    <name type="common">Polychaete worm</name>
    <dbReference type="NCBI Taxonomy" id="283909"/>
    <lineage>
        <taxon>Eukaryota</taxon>
        <taxon>Metazoa</taxon>
        <taxon>Spiralia</taxon>
        <taxon>Lophotrochozoa</taxon>
        <taxon>Annelida</taxon>
        <taxon>Polychaeta</taxon>
        <taxon>Sedentaria</taxon>
        <taxon>Scolecida</taxon>
        <taxon>Capitellidae</taxon>
        <taxon>Capitella</taxon>
    </lineage>
</organism>
<feature type="transmembrane region" description="Helical" evidence="2">
    <location>
        <begin position="340"/>
        <end position="363"/>
    </location>
</feature>
<proteinExistence type="predicted"/>
<evidence type="ECO:0000313" key="5">
    <source>
        <dbReference type="Proteomes" id="UP000014760"/>
    </source>
</evidence>
<evidence type="ECO:0000313" key="4">
    <source>
        <dbReference type="EnsemblMetazoa" id="CapteP204951"/>
    </source>
</evidence>
<feature type="transmembrane region" description="Helical" evidence="2">
    <location>
        <begin position="135"/>
        <end position="156"/>
    </location>
</feature>
<name>R7UG78_CAPTE</name>